<gene>
    <name evidence="1" type="ORF">AQJ11_33335</name>
</gene>
<evidence type="ECO:0000313" key="2">
    <source>
        <dbReference type="Proteomes" id="UP000053398"/>
    </source>
</evidence>
<comment type="caution">
    <text evidence="1">The sequence shown here is derived from an EMBL/GenBank/DDBJ whole genome shotgun (WGS) entry which is preliminary data.</text>
</comment>
<dbReference type="EMBL" id="LMWP01000042">
    <property type="protein sequence ID" value="KUN18678.1"/>
    <property type="molecule type" value="Genomic_DNA"/>
</dbReference>
<proteinExistence type="predicted"/>
<name>A0A101PWJ8_STRCK</name>
<dbReference type="AlphaFoldDB" id="A0A101PWJ8"/>
<organism evidence="1 2">
    <name type="scientific">Streptomyces corchorusii</name>
    <name type="common">Streptomyces chibaensis</name>
    <dbReference type="NCBI Taxonomy" id="1903"/>
    <lineage>
        <taxon>Bacteria</taxon>
        <taxon>Bacillati</taxon>
        <taxon>Actinomycetota</taxon>
        <taxon>Actinomycetes</taxon>
        <taxon>Kitasatosporales</taxon>
        <taxon>Streptomycetaceae</taxon>
        <taxon>Streptomyces</taxon>
    </lineage>
</organism>
<sequence>MVSADPGQVGHAAGGARGESAAGVGDLAHAVEGVGGAAEALVCFGPVVQGEVAEPAGQQAGGRHVGETFGGAFTVLMLPARDGVEEFGQGIGRRVRPRLASWTATSWRYSPAARRPAGSARCALRC</sequence>
<reference evidence="1 2" key="1">
    <citation type="submission" date="2015-10" db="EMBL/GenBank/DDBJ databases">
        <title>Draft genome sequence of Streptomyces corchorusii DSM 40340, type strain for the species Streptomyces corchorusii.</title>
        <authorList>
            <person name="Ruckert C."/>
            <person name="Winkler A."/>
            <person name="Kalinowski J."/>
            <person name="Kampfer P."/>
            <person name="Glaeser S."/>
        </authorList>
    </citation>
    <scope>NUCLEOTIDE SEQUENCE [LARGE SCALE GENOMIC DNA]</scope>
    <source>
        <strain evidence="1 2">DSM 40340</strain>
    </source>
</reference>
<evidence type="ECO:0000313" key="1">
    <source>
        <dbReference type="EMBL" id="KUN18678.1"/>
    </source>
</evidence>
<accession>A0A101PWJ8</accession>
<keyword evidence="2" id="KW-1185">Reference proteome</keyword>
<dbReference type="Proteomes" id="UP000053398">
    <property type="component" value="Unassembled WGS sequence"/>
</dbReference>
<protein>
    <submittedName>
        <fullName evidence="1">Uncharacterized protein</fullName>
    </submittedName>
</protein>